<dbReference type="Gramene" id="LPERR09G12140.2">
    <property type="protein sequence ID" value="LPERR09G12140.2"/>
    <property type="gene ID" value="LPERR09G12140"/>
</dbReference>
<evidence type="ECO:0000256" key="2">
    <source>
        <dbReference type="ARBA" id="ARBA00022771"/>
    </source>
</evidence>
<keyword evidence="2 4" id="KW-0863">Zinc-finger</keyword>
<dbReference type="GO" id="GO:0008270">
    <property type="term" value="F:zinc ion binding"/>
    <property type="evidence" value="ECO:0007669"/>
    <property type="project" value="UniProtKB-KW"/>
</dbReference>
<feature type="domain" description="B box-type" evidence="6">
    <location>
        <begin position="5"/>
        <end position="47"/>
    </location>
</feature>
<dbReference type="HOGENOM" id="CLU_028225_0_0_1"/>
<dbReference type="Pfam" id="PF00643">
    <property type="entry name" value="zf-B_box"/>
    <property type="match status" value="1"/>
</dbReference>
<keyword evidence="3" id="KW-0862">Zinc</keyword>
<name>A0A0D9XFH9_9ORYZ</name>
<keyword evidence="8" id="KW-1185">Reference proteome</keyword>
<accession>A0A0D9XFH9</accession>
<dbReference type="EnsemblPlants" id="LPERR09G12140.2">
    <property type="protein sequence ID" value="LPERR09G12140.2"/>
    <property type="gene ID" value="LPERR09G12140"/>
</dbReference>
<reference evidence="7 8" key="1">
    <citation type="submission" date="2012-08" db="EMBL/GenBank/DDBJ databases">
        <title>Oryza genome evolution.</title>
        <authorList>
            <person name="Wing R.A."/>
        </authorList>
    </citation>
    <scope>NUCLEOTIDE SEQUENCE</scope>
</reference>
<dbReference type="PANTHER" id="PTHR31717">
    <property type="entry name" value="ZINC FINGER PROTEIN CONSTANS-LIKE 10"/>
    <property type="match status" value="1"/>
</dbReference>
<dbReference type="eggNOG" id="ENOG502QW4H">
    <property type="taxonomic scope" value="Eukaryota"/>
</dbReference>
<feature type="region of interest" description="Disordered" evidence="5">
    <location>
        <begin position="246"/>
        <end position="289"/>
    </location>
</feature>
<feature type="region of interest" description="Disordered" evidence="5">
    <location>
        <begin position="303"/>
        <end position="344"/>
    </location>
</feature>
<dbReference type="AlphaFoldDB" id="A0A0D9XFH9"/>
<evidence type="ECO:0000256" key="1">
    <source>
        <dbReference type="ARBA" id="ARBA00022723"/>
    </source>
</evidence>
<feature type="compositionally biased region" description="Polar residues" evidence="5">
    <location>
        <begin position="268"/>
        <end position="281"/>
    </location>
</feature>
<evidence type="ECO:0000313" key="8">
    <source>
        <dbReference type="Proteomes" id="UP000032180"/>
    </source>
</evidence>
<evidence type="ECO:0000259" key="6">
    <source>
        <dbReference type="PROSITE" id="PS50119"/>
    </source>
</evidence>
<feature type="compositionally biased region" description="Basic residues" evidence="5">
    <location>
        <begin position="335"/>
        <end position="344"/>
    </location>
</feature>
<dbReference type="CDD" id="cd19821">
    <property type="entry name" value="Bbox1_BBX-like"/>
    <property type="match status" value="1"/>
</dbReference>
<reference evidence="8" key="2">
    <citation type="submission" date="2013-12" db="EMBL/GenBank/DDBJ databases">
        <authorList>
            <person name="Yu Y."/>
            <person name="Lee S."/>
            <person name="de Baynast K."/>
            <person name="Wissotski M."/>
            <person name="Liu L."/>
            <person name="Talag J."/>
            <person name="Goicoechea J."/>
            <person name="Angelova A."/>
            <person name="Jetty R."/>
            <person name="Kudrna D."/>
            <person name="Golser W."/>
            <person name="Rivera L."/>
            <person name="Zhang J."/>
            <person name="Wing R."/>
        </authorList>
    </citation>
    <scope>NUCLEOTIDE SEQUENCE</scope>
</reference>
<dbReference type="InterPro" id="IPR000315">
    <property type="entry name" value="Znf_B-box"/>
</dbReference>
<reference evidence="7" key="3">
    <citation type="submission" date="2015-04" db="UniProtKB">
        <authorList>
            <consortium name="EnsemblPlants"/>
        </authorList>
    </citation>
    <scope>IDENTIFICATION</scope>
</reference>
<organism evidence="7 8">
    <name type="scientific">Leersia perrieri</name>
    <dbReference type="NCBI Taxonomy" id="77586"/>
    <lineage>
        <taxon>Eukaryota</taxon>
        <taxon>Viridiplantae</taxon>
        <taxon>Streptophyta</taxon>
        <taxon>Embryophyta</taxon>
        <taxon>Tracheophyta</taxon>
        <taxon>Spermatophyta</taxon>
        <taxon>Magnoliopsida</taxon>
        <taxon>Liliopsida</taxon>
        <taxon>Poales</taxon>
        <taxon>Poaceae</taxon>
        <taxon>BOP clade</taxon>
        <taxon>Oryzoideae</taxon>
        <taxon>Oryzeae</taxon>
        <taxon>Oryzinae</taxon>
        <taxon>Leersia</taxon>
    </lineage>
</organism>
<evidence type="ECO:0000256" key="5">
    <source>
        <dbReference type="SAM" id="MobiDB-lite"/>
    </source>
</evidence>
<dbReference type="PROSITE" id="PS50119">
    <property type="entry name" value="ZF_BBOX"/>
    <property type="match status" value="1"/>
</dbReference>
<evidence type="ECO:0000256" key="3">
    <source>
        <dbReference type="ARBA" id="ARBA00022833"/>
    </source>
</evidence>
<dbReference type="Proteomes" id="UP000032180">
    <property type="component" value="Chromosome 9"/>
</dbReference>
<protein>
    <recommendedName>
        <fullName evidence="6">B box-type domain-containing protein</fullName>
    </recommendedName>
</protein>
<evidence type="ECO:0000313" key="7">
    <source>
        <dbReference type="EnsemblPlants" id="LPERR09G12140.2"/>
    </source>
</evidence>
<sequence length="344" mass="37075">MTWRCEYCGEAAAALHCRADDARLCVACDRHVHAANPLSRRHPRSPLCSSCHARPAASRLAAGDGAGHATFLCSCCLDGVSGGVPIEAFSGCPAAAELAASWGIDLAGGGGVRDGDGLEEGFDPGTLPYTSMPAPPTASSGDVGDGKHFTEGNELVWQQTALSNPACQVWDFNLGKSRDQDEHSALQLHFGSKDGGFMIKSYNEMIEEVSSSSRKDLQYVYDSTYSFGTEDIVSANIYHLTPKQMSTAASSNRRQKNDSQGILKKNDSQGLTIDEPSSSSRIGDRTLRSSPEEVAAVLARESSFTDQTISEVPSSLKMDSQTIAMNRGNAMQRYREKRKTRRHD</sequence>
<keyword evidence="1" id="KW-0479">Metal-binding</keyword>
<dbReference type="SMART" id="SM00336">
    <property type="entry name" value="BBOX"/>
    <property type="match status" value="1"/>
</dbReference>
<dbReference type="InterPro" id="IPR049808">
    <property type="entry name" value="CONSTANS-like_Bbox1"/>
</dbReference>
<dbReference type="PANTHER" id="PTHR31717:SF45">
    <property type="entry name" value="ZINC FINGER PROTEIN CONSTANS-LIKE 14-RELATED"/>
    <property type="match status" value="1"/>
</dbReference>
<proteinExistence type="predicted"/>
<feature type="compositionally biased region" description="Polar residues" evidence="5">
    <location>
        <begin position="303"/>
        <end position="324"/>
    </location>
</feature>
<evidence type="ECO:0000256" key="4">
    <source>
        <dbReference type="PROSITE-ProRule" id="PRU00024"/>
    </source>
</evidence>